<feature type="non-terminal residue" evidence="2">
    <location>
        <position position="1"/>
    </location>
</feature>
<organism evidence="2 3">
    <name type="scientific">Gigaspora margarita</name>
    <dbReference type="NCBI Taxonomy" id="4874"/>
    <lineage>
        <taxon>Eukaryota</taxon>
        <taxon>Fungi</taxon>
        <taxon>Fungi incertae sedis</taxon>
        <taxon>Mucoromycota</taxon>
        <taxon>Glomeromycotina</taxon>
        <taxon>Glomeromycetes</taxon>
        <taxon>Diversisporales</taxon>
        <taxon>Gigasporaceae</taxon>
        <taxon>Gigaspora</taxon>
    </lineage>
</organism>
<comment type="caution">
    <text evidence="2">The sequence shown here is derived from an EMBL/GenBank/DDBJ whole genome shotgun (WGS) entry which is preliminary data.</text>
</comment>
<keyword evidence="3" id="KW-1185">Reference proteome</keyword>
<proteinExistence type="predicted"/>
<feature type="region of interest" description="Disordered" evidence="1">
    <location>
        <begin position="36"/>
        <end position="61"/>
    </location>
</feature>
<protein>
    <submittedName>
        <fullName evidence="2">44858_t:CDS:1</fullName>
    </submittedName>
</protein>
<evidence type="ECO:0000313" key="3">
    <source>
        <dbReference type="Proteomes" id="UP000789901"/>
    </source>
</evidence>
<evidence type="ECO:0000256" key="1">
    <source>
        <dbReference type="SAM" id="MobiDB-lite"/>
    </source>
</evidence>
<reference evidence="2 3" key="1">
    <citation type="submission" date="2021-06" db="EMBL/GenBank/DDBJ databases">
        <authorList>
            <person name="Kallberg Y."/>
            <person name="Tangrot J."/>
            <person name="Rosling A."/>
        </authorList>
    </citation>
    <scope>NUCLEOTIDE SEQUENCE [LARGE SCALE GENOMIC DNA]</scope>
    <source>
        <strain evidence="2 3">120-4 pot B 10/14</strain>
    </source>
</reference>
<sequence length="61" mass="7266">HQRVHNKQGFQQDILSELWPKKYLKLIEVPGEKVQEAMRNNKKKQSKKAKMSYINNKENVS</sequence>
<name>A0ABN7W2Y0_GIGMA</name>
<dbReference type="EMBL" id="CAJVQB010028993">
    <property type="protein sequence ID" value="CAG8813394.1"/>
    <property type="molecule type" value="Genomic_DNA"/>
</dbReference>
<dbReference type="Proteomes" id="UP000789901">
    <property type="component" value="Unassembled WGS sequence"/>
</dbReference>
<feature type="compositionally biased region" description="Basic residues" evidence="1">
    <location>
        <begin position="40"/>
        <end position="50"/>
    </location>
</feature>
<evidence type="ECO:0000313" key="2">
    <source>
        <dbReference type="EMBL" id="CAG8813394.1"/>
    </source>
</evidence>
<gene>
    <name evidence="2" type="ORF">GMARGA_LOCUS25780</name>
</gene>
<accession>A0ABN7W2Y0</accession>